<evidence type="ECO:0000313" key="3">
    <source>
        <dbReference type="Proteomes" id="UP000048984"/>
    </source>
</evidence>
<evidence type="ECO:0000313" key="2">
    <source>
        <dbReference type="EMBL" id="KPL50714.1"/>
    </source>
</evidence>
<organism evidence="2 3">
    <name type="scientific">Prosthecodimorpha hirschii</name>
    <dbReference type="NCBI Taxonomy" id="665126"/>
    <lineage>
        <taxon>Bacteria</taxon>
        <taxon>Pseudomonadati</taxon>
        <taxon>Pseudomonadota</taxon>
        <taxon>Alphaproteobacteria</taxon>
        <taxon>Hyphomicrobiales</taxon>
        <taxon>Ancalomicrobiaceae</taxon>
        <taxon>Prosthecodimorpha</taxon>
    </lineage>
</organism>
<keyword evidence="3" id="KW-1185">Reference proteome</keyword>
<reference evidence="2 3" key="1">
    <citation type="submission" date="2015-09" db="EMBL/GenBank/DDBJ databases">
        <authorList>
            <person name="Jackson K.R."/>
            <person name="Lunt B.L."/>
            <person name="Fisher J.N.B."/>
            <person name="Gardner A.V."/>
            <person name="Bailey M.E."/>
            <person name="Deus L.M."/>
            <person name="Earl A.S."/>
            <person name="Gibby P.D."/>
            <person name="Hartmann K.A."/>
            <person name="Liu J.E."/>
            <person name="Manci A.M."/>
            <person name="Nielsen D.A."/>
            <person name="Solomon M.B."/>
            <person name="Breakwell D.P."/>
            <person name="Burnett S.H."/>
            <person name="Grose J.H."/>
        </authorList>
    </citation>
    <scope>NUCLEOTIDE SEQUENCE [LARGE SCALE GENOMIC DNA]</scope>
    <source>
        <strain evidence="2 3">16</strain>
    </source>
</reference>
<dbReference type="EMBL" id="LJYW01000004">
    <property type="protein sequence ID" value="KPL50714.1"/>
    <property type="molecule type" value="Genomic_DNA"/>
</dbReference>
<evidence type="ECO:0000256" key="1">
    <source>
        <dbReference type="SAM" id="MobiDB-lite"/>
    </source>
</evidence>
<feature type="region of interest" description="Disordered" evidence="1">
    <location>
        <begin position="1"/>
        <end position="60"/>
    </location>
</feature>
<comment type="caution">
    <text evidence="2">The sequence shown here is derived from an EMBL/GenBank/DDBJ whole genome shotgun (WGS) entry which is preliminary data.</text>
</comment>
<evidence type="ECO:0008006" key="4">
    <source>
        <dbReference type="Google" id="ProtNLM"/>
    </source>
</evidence>
<dbReference type="RefSeq" id="WP_054362424.1">
    <property type="nucleotide sequence ID" value="NZ_LJYW01000004.1"/>
</dbReference>
<proteinExistence type="predicted"/>
<accession>A0A0P6VF42</accession>
<sequence>MSNGIKLGLDDLSDIRPNTRAERSRTDQRRDAAAVDDIGREHGFSKPSAPAALPRRQKSAYAGEQLHQVSVKGPVSVMGRFVEYCDRERLPYWQAIEKLMDLAEGEER</sequence>
<dbReference type="Proteomes" id="UP000048984">
    <property type="component" value="Unassembled WGS sequence"/>
</dbReference>
<name>A0A0P6VF42_9HYPH</name>
<feature type="compositionally biased region" description="Basic and acidic residues" evidence="1">
    <location>
        <begin position="13"/>
        <end position="44"/>
    </location>
</feature>
<reference evidence="2 3" key="2">
    <citation type="submission" date="2015-10" db="EMBL/GenBank/DDBJ databases">
        <title>Draft Genome Sequence of Prosthecomicrobium hirschii ATCC 27832.</title>
        <authorList>
            <person name="Daniel J."/>
            <person name="Givan S.A."/>
            <person name="Brun Y.V."/>
            <person name="Brown P.J."/>
        </authorList>
    </citation>
    <scope>NUCLEOTIDE SEQUENCE [LARGE SCALE GENOMIC DNA]</scope>
    <source>
        <strain evidence="2 3">16</strain>
    </source>
</reference>
<protein>
    <recommendedName>
        <fullName evidence="4">Stability/partitioning determinant</fullName>
    </recommendedName>
</protein>
<gene>
    <name evidence="2" type="ORF">ABB55_28275</name>
</gene>
<dbReference type="AlphaFoldDB" id="A0A0P6VF42"/>